<dbReference type="Proteomes" id="UP000091820">
    <property type="component" value="Unassembled WGS sequence"/>
</dbReference>
<sequence>MFKITGNCFILLIFYTLLLSEASRVKRIVGGKNSNPPPPDDPVIFARLFNRDTRVEGFRNPSTNIYSFLGLHYAEPPTGSNRYARPIYKRLEGDINATRHGPPCVQPDPYNQNRIIGDEDCLLLNVYTPRMPDETTEMPVIVWIHPGGFRFGSAAQYDATPMAQKGIVVVAPQYRLGSLGIMGDGTREFDGNLALFDMASALRWINDYISYFGGDPKQVKAVGHGSGAASAMYLSMSRSARSGGDITGVMAMSGTALGQYATDKEPVQSVQEVAEINGCPSTNELEIVKCLRKRSAKDIIENDSKIQTERLAGRAMIKGLTGGLGFEPHIEYENDHRALPSLIEAPAEQQLKSGNFTPVPLLTGVTKQETANAFNLDIINQVYGSAEKFLNSITDTLQELTGFLRIDQVTGQITKPVLPGLSSALTPSLQDLTKIPETLNLDEILGKVIDSTTDILFNLPAVLTTQVWSQIAPAFMYSFEYNGTVSKGINFLRGLPIVSASANNTNTPTAAHGDELGYMFDCNDIYGNPLPETRLTSADDLRVRNNMIDMIVKFATTSGENETSGSFTDDIFKSVTGKGIPFLKVDTNLETANDFRFCELSVLGANLNPLNSISCEGLGSIFSSITDTLGNLGKNFGGTNIGGTNLGGTNFGGVLNTGSNTANKFGGFFNSPLAVNRQNSGLGLLG</sequence>
<dbReference type="InterPro" id="IPR050309">
    <property type="entry name" value="Type-B_Carboxylest/Lipase"/>
</dbReference>
<dbReference type="AlphaFoldDB" id="A0A1A9VZL1"/>
<dbReference type="STRING" id="37001.A0A1A9VZL1"/>
<evidence type="ECO:0000256" key="2">
    <source>
        <dbReference type="SAM" id="SignalP"/>
    </source>
</evidence>
<dbReference type="Gene3D" id="3.40.50.1820">
    <property type="entry name" value="alpha/beta hydrolase"/>
    <property type="match status" value="1"/>
</dbReference>
<feature type="domain" description="Carboxylesterase type B" evidence="3">
    <location>
        <begin position="53"/>
        <end position="590"/>
    </location>
</feature>
<dbReference type="VEuPathDB" id="VectorBase:GBRI000562"/>
<dbReference type="PANTHER" id="PTHR11559">
    <property type="entry name" value="CARBOXYLESTERASE"/>
    <property type="match status" value="1"/>
</dbReference>
<evidence type="ECO:0000313" key="5">
    <source>
        <dbReference type="Proteomes" id="UP000091820"/>
    </source>
</evidence>
<name>A0A1A9VZL1_9MUSC</name>
<evidence type="ECO:0000256" key="1">
    <source>
        <dbReference type="ARBA" id="ARBA00023180"/>
    </source>
</evidence>
<dbReference type="SUPFAM" id="SSF53474">
    <property type="entry name" value="alpha/beta-Hydrolases"/>
    <property type="match status" value="1"/>
</dbReference>
<dbReference type="InterPro" id="IPR029058">
    <property type="entry name" value="AB_hydrolase_fold"/>
</dbReference>
<keyword evidence="2" id="KW-0732">Signal</keyword>
<dbReference type="FunFam" id="3.40.50.1820:FF:000413">
    <property type="entry name" value="carboxylesterase 1E"/>
    <property type="match status" value="1"/>
</dbReference>
<reference evidence="4" key="2">
    <citation type="submission" date="2020-05" db="UniProtKB">
        <authorList>
            <consortium name="EnsemblMetazoa"/>
        </authorList>
    </citation>
    <scope>IDENTIFICATION</scope>
    <source>
        <strain evidence="4">IAEA</strain>
    </source>
</reference>
<keyword evidence="1" id="KW-0325">Glycoprotein</keyword>
<feature type="signal peptide" evidence="2">
    <location>
        <begin position="1"/>
        <end position="22"/>
    </location>
</feature>
<dbReference type="InterPro" id="IPR002018">
    <property type="entry name" value="CarbesteraseB"/>
</dbReference>
<feature type="chain" id="PRO_5008399804" evidence="2">
    <location>
        <begin position="23"/>
        <end position="686"/>
    </location>
</feature>
<reference evidence="5" key="1">
    <citation type="submission" date="2014-03" db="EMBL/GenBank/DDBJ databases">
        <authorList>
            <person name="Aksoy S."/>
            <person name="Warren W."/>
            <person name="Wilson R.K."/>
        </authorList>
    </citation>
    <scope>NUCLEOTIDE SEQUENCE [LARGE SCALE GENOMIC DNA]</scope>
    <source>
        <strain evidence="5">IAEA</strain>
    </source>
</reference>
<evidence type="ECO:0000313" key="4">
    <source>
        <dbReference type="EnsemblMetazoa" id="GBRI000562-PA"/>
    </source>
</evidence>
<evidence type="ECO:0000259" key="3">
    <source>
        <dbReference type="Pfam" id="PF00135"/>
    </source>
</evidence>
<dbReference type="EnsemblMetazoa" id="GBRI000562-RA">
    <property type="protein sequence ID" value="GBRI000562-PA"/>
    <property type="gene ID" value="GBRI000562"/>
</dbReference>
<protein>
    <submittedName>
        <fullName evidence="4">COesterase domain-containing protein</fullName>
    </submittedName>
</protein>
<accession>A0A1A9VZL1</accession>
<organism evidence="4 5">
    <name type="scientific">Glossina brevipalpis</name>
    <dbReference type="NCBI Taxonomy" id="37001"/>
    <lineage>
        <taxon>Eukaryota</taxon>
        <taxon>Metazoa</taxon>
        <taxon>Ecdysozoa</taxon>
        <taxon>Arthropoda</taxon>
        <taxon>Hexapoda</taxon>
        <taxon>Insecta</taxon>
        <taxon>Pterygota</taxon>
        <taxon>Neoptera</taxon>
        <taxon>Endopterygota</taxon>
        <taxon>Diptera</taxon>
        <taxon>Brachycera</taxon>
        <taxon>Muscomorpha</taxon>
        <taxon>Hippoboscoidea</taxon>
        <taxon>Glossinidae</taxon>
        <taxon>Glossina</taxon>
    </lineage>
</organism>
<proteinExistence type="predicted"/>
<keyword evidence="5" id="KW-1185">Reference proteome</keyword>
<dbReference type="Pfam" id="PF00135">
    <property type="entry name" value="COesterase"/>
    <property type="match status" value="1"/>
</dbReference>